<accession>A0A5B8UC86</accession>
<evidence type="ECO:0000313" key="7">
    <source>
        <dbReference type="EMBL" id="QEC50262.1"/>
    </source>
</evidence>
<feature type="domain" description="AMP-dependent synthetase/ligase" evidence="6">
    <location>
        <begin position="21"/>
        <end position="424"/>
    </location>
</feature>
<dbReference type="KEGG" id="bsol:FSW04_23555"/>
<dbReference type="SUPFAM" id="SSF56801">
    <property type="entry name" value="Acetyl-CoA synthetase-like"/>
    <property type="match status" value="1"/>
</dbReference>
<dbReference type="CDD" id="cd05907">
    <property type="entry name" value="VL_LC_FACS_like"/>
    <property type="match status" value="1"/>
</dbReference>
<evidence type="ECO:0000256" key="1">
    <source>
        <dbReference type="ARBA" id="ARBA00006432"/>
    </source>
</evidence>
<keyword evidence="2 7" id="KW-0436">Ligase</keyword>
<dbReference type="OrthoDB" id="5240489at2"/>
<evidence type="ECO:0000256" key="4">
    <source>
        <dbReference type="ARBA" id="ARBA00023098"/>
    </source>
</evidence>
<evidence type="ECO:0000259" key="6">
    <source>
        <dbReference type="Pfam" id="PF00501"/>
    </source>
</evidence>
<dbReference type="PANTHER" id="PTHR43272">
    <property type="entry name" value="LONG-CHAIN-FATTY-ACID--COA LIGASE"/>
    <property type="match status" value="1"/>
</dbReference>
<dbReference type="Pfam" id="PF23562">
    <property type="entry name" value="AMP-binding_C_3"/>
    <property type="match status" value="1"/>
</dbReference>
<dbReference type="EMBL" id="CP042430">
    <property type="protein sequence ID" value="QEC50262.1"/>
    <property type="molecule type" value="Genomic_DNA"/>
</dbReference>
<dbReference type="GO" id="GO:0016020">
    <property type="term" value="C:membrane"/>
    <property type="evidence" value="ECO:0007669"/>
    <property type="project" value="TreeGrafter"/>
</dbReference>
<keyword evidence="8" id="KW-1185">Reference proteome</keyword>
<dbReference type="Pfam" id="PF00501">
    <property type="entry name" value="AMP-binding"/>
    <property type="match status" value="1"/>
</dbReference>
<proteinExistence type="inferred from homology"/>
<evidence type="ECO:0000256" key="5">
    <source>
        <dbReference type="ARBA" id="ARBA00032875"/>
    </source>
</evidence>
<evidence type="ECO:0000256" key="2">
    <source>
        <dbReference type="ARBA" id="ARBA00022598"/>
    </source>
</evidence>
<dbReference type="GO" id="GO:0004467">
    <property type="term" value="F:long-chain fatty acid-CoA ligase activity"/>
    <property type="evidence" value="ECO:0007669"/>
    <property type="project" value="TreeGrafter"/>
</dbReference>
<dbReference type="InterPro" id="IPR042099">
    <property type="entry name" value="ANL_N_sf"/>
</dbReference>
<dbReference type="Gene3D" id="3.40.50.12780">
    <property type="entry name" value="N-terminal domain of ligase-like"/>
    <property type="match status" value="1"/>
</dbReference>
<organism evidence="7 8">
    <name type="scientific">Baekduia soli</name>
    <dbReference type="NCBI Taxonomy" id="496014"/>
    <lineage>
        <taxon>Bacteria</taxon>
        <taxon>Bacillati</taxon>
        <taxon>Actinomycetota</taxon>
        <taxon>Thermoleophilia</taxon>
        <taxon>Solirubrobacterales</taxon>
        <taxon>Baekduiaceae</taxon>
        <taxon>Baekduia</taxon>
    </lineage>
</organism>
<comment type="similarity">
    <text evidence="1">Belongs to the ATP-dependent AMP-binding enzyme family.</text>
</comment>
<protein>
    <recommendedName>
        <fullName evidence="5">Acyl-CoA synthetase</fullName>
    </recommendedName>
</protein>
<dbReference type="InterPro" id="IPR020845">
    <property type="entry name" value="AMP-binding_CS"/>
</dbReference>
<dbReference type="RefSeq" id="WP_146922714.1">
    <property type="nucleotide sequence ID" value="NZ_CP042430.1"/>
</dbReference>
<evidence type="ECO:0000256" key="3">
    <source>
        <dbReference type="ARBA" id="ARBA00022832"/>
    </source>
</evidence>
<dbReference type="PANTHER" id="PTHR43272:SF32">
    <property type="entry name" value="AMP-DEPENDENT SYNTHETASE_LIGASE DOMAIN-CONTAINING PROTEIN"/>
    <property type="match status" value="1"/>
</dbReference>
<name>A0A5B8UC86_9ACTN</name>
<reference evidence="7 8" key="1">
    <citation type="journal article" date="2018" name="J. Microbiol.">
        <title>Baekduia soli gen. nov., sp. nov., a novel bacterium isolated from the soil of Baekdu Mountain and proposal of a novel family name, Baekduiaceae fam. nov.</title>
        <authorList>
            <person name="An D.S."/>
            <person name="Siddiqi M.Z."/>
            <person name="Kim K.H."/>
            <person name="Yu H.S."/>
            <person name="Im W.T."/>
        </authorList>
    </citation>
    <scope>NUCLEOTIDE SEQUENCE [LARGE SCALE GENOMIC DNA]</scope>
    <source>
        <strain evidence="7 8">BR7-21</strain>
    </source>
</reference>
<gene>
    <name evidence="7" type="ORF">FSW04_23555</name>
</gene>
<dbReference type="AlphaFoldDB" id="A0A5B8UC86"/>
<sequence>MSAGITPAVTSGSVTIADLCARAAERFADRIAIRHKVDGEWRDVTFAELGRTVTEIGLGLIALGLQPGERVAILCDTRPEWAYADFAISSAGGVVVPVYPTNSAEECEWVVGNSESVLVVCENAEQVAKIVAVRERLPHLRGLVVIDPAGDVADAVGLDELRRRGASEDPEALRARTAAVGPDDPFTFIYTSGTTGPPKGCVLTHGNYRSVLDMVSRRGLFEDGDDLVYLFLPLAHAFALLIQLGAVDRGTAIAYWGGDAKAIIGELMEVKPTYLPSVPRIFEKLYTLAQQQMTPDELATIRTVGGRIRDLEIRGEAVPGELREQFAAVAPKAEFVRGLFGGRIREAVTGAAPIAREILEFFWGCGIPVLEGYGMTETSTVATSSRPEDHRFGSVGRPLEGVEVRIAPDGELLLRGANIFQGYYKNDDASFGAVEDGWLHTGDLGSVDEDGFVYITGRKKDIIITSGGKNLTPANLENDLKQTRWVSQAVMHGDRRPYPVMLITLDEEEIVPWATAQGIEDTSMAALAASPEVHALVQGVLDAANAKYAPVEQVKKFAILDHDLSQETGELTPTLKVKRNVVNEKYLPVLDALYDEG</sequence>
<evidence type="ECO:0000313" key="8">
    <source>
        <dbReference type="Proteomes" id="UP000321805"/>
    </source>
</evidence>
<dbReference type="PROSITE" id="PS00455">
    <property type="entry name" value="AMP_BINDING"/>
    <property type="match status" value="1"/>
</dbReference>
<keyword evidence="3" id="KW-0276">Fatty acid metabolism</keyword>
<dbReference type="InterPro" id="IPR000873">
    <property type="entry name" value="AMP-dep_synth/lig_dom"/>
</dbReference>
<keyword evidence="4" id="KW-0443">Lipid metabolism</keyword>
<dbReference type="Proteomes" id="UP000321805">
    <property type="component" value="Chromosome"/>
</dbReference>